<keyword evidence="1" id="KW-0812">Transmembrane</keyword>
<comment type="caution">
    <text evidence="3">The sequence shown here is derived from an EMBL/GenBank/DDBJ whole genome shotgun (WGS) entry which is preliminary data.</text>
</comment>
<dbReference type="RefSeq" id="WP_249307074.1">
    <property type="nucleotide sequence ID" value="NZ_JACRSZ010000001.1"/>
</dbReference>
<evidence type="ECO:0000256" key="1">
    <source>
        <dbReference type="SAM" id="Phobius"/>
    </source>
</evidence>
<keyword evidence="4" id="KW-1185">Reference proteome</keyword>
<dbReference type="Pfam" id="PF14285">
    <property type="entry name" value="DUF4367"/>
    <property type="match status" value="1"/>
</dbReference>
<organism evidence="3 4">
    <name type="scientific">Jingyaoa shaoxingensis</name>
    <dbReference type="NCBI Taxonomy" id="2763671"/>
    <lineage>
        <taxon>Bacteria</taxon>
        <taxon>Bacillati</taxon>
        <taxon>Bacillota</taxon>
        <taxon>Clostridia</taxon>
        <taxon>Lachnospirales</taxon>
        <taxon>Lachnospiraceae</taxon>
        <taxon>Jingyaoa</taxon>
    </lineage>
</organism>
<sequence>MRLEDLKGQYPKTPDFISEMIEKEVEKQVHTQKNVRRSRKKKKVWTLGRTATAAAVACVLIGTGAYAAVNAYRNYHMNLQQQGSYSVVTGVTADTESQTTEALPDQIADVRIETSYIPEGMEWKDERHLDYINTDNKGGFSIDSVLIGDGNLEEGLTDTSVEESEQTIFGEHEGVYLKYHTVQTDTHFNQRIYLLCPEEGRIVTMYIGSDVSKEEAYKVAEGITLKETGEMVSTGDMWDWNTLVENENAALAEGDGSELPAYDTVVTADKLHIYTMGEEIYKDGYLTEDAQGNQTAESKVSLKVDSVQVSDDFSLLNEAYIPDEWKDRLDENEKLKDNEATYVKCGDGVDTLDEVVRTESFSAKLVYATLTVTNHSDQDLENIHYYIRLSLLNQTDDGYQEKDYMNQSGEDYDYVQWDGGLNIDGGMQYYDSQSDIGKNYISSLAAGESTEVNVAWIVNEEDLGRMYLEVSGYGASLNSPNADPIQLVDVRQ</sequence>
<evidence type="ECO:0000313" key="3">
    <source>
        <dbReference type="EMBL" id="MBC8572113.1"/>
    </source>
</evidence>
<name>A0ABR7N8L6_9FIRM</name>
<gene>
    <name evidence="3" type="ORF">H8716_03270</name>
</gene>
<feature type="transmembrane region" description="Helical" evidence="1">
    <location>
        <begin position="46"/>
        <end position="69"/>
    </location>
</feature>
<keyword evidence="1" id="KW-0472">Membrane</keyword>
<protein>
    <submittedName>
        <fullName evidence="3">DUF4367 domain-containing protein</fullName>
    </submittedName>
</protein>
<feature type="domain" description="DUF4367" evidence="2">
    <location>
        <begin position="113"/>
        <end position="223"/>
    </location>
</feature>
<evidence type="ECO:0000259" key="2">
    <source>
        <dbReference type="Pfam" id="PF14285"/>
    </source>
</evidence>
<dbReference type="EMBL" id="JACRSZ010000001">
    <property type="protein sequence ID" value="MBC8572113.1"/>
    <property type="molecule type" value="Genomic_DNA"/>
</dbReference>
<evidence type="ECO:0000313" key="4">
    <source>
        <dbReference type="Proteomes" id="UP000657421"/>
    </source>
</evidence>
<keyword evidence="1" id="KW-1133">Transmembrane helix</keyword>
<proteinExistence type="predicted"/>
<dbReference type="Proteomes" id="UP000657421">
    <property type="component" value="Unassembled WGS sequence"/>
</dbReference>
<dbReference type="InterPro" id="IPR025377">
    <property type="entry name" value="DUF4367"/>
</dbReference>
<accession>A0ABR7N8L6</accession>
<reference evidence="3 4" key="1">
    <citation type="submission" date="2020-08" db="EMBL/GenBank/DDBJ databases">
        <title>Genome public.</title>
        <authorList>
            <person name="Liu C."/>
            <person name="Sun Q."/>
        </authorList>
    </citation>
    <scope>NUCLEOTIDE SEQUENCE [LARGE SCALE GENOMIC DNA]</scope>
    <source>
        <strain evidence="3 4">NSJ-46</strain>
    </source>
</reference>